<evidence type="ECO:0000256" key="1">
    <source>
        <dbReference type="ARBA" id="ARBA00022737"/>
    </source>
</evidence>
<dbReference type="PANTHER" id="PTHR24015:SF548">
    <property type="entry name" value="OS08G0340900 PROTEIN"/>
    <property type="match status" value="1"/>
</dbReference>
<dbReference type="InterPro" id="IPR046960">
    <property type="entry name" value="PPR_At4g14850-like_plant"/>
</dbReference>
<dbReference type="FunFam" id="1.25.40.10:FF:000381">
    <property type="entry name" value="Pentatricopeptide repeat-containing protein"/>
    <property type="match status" value="1"/>
</dbReference>
<dbReference type="SUPFAM" id="SSF48452">
    <property type="entry name" value="TPR-like"/>
    <property type="match status" value="1"/>
</dbReference>
<feature type="repeat" description="PPR" evidence="2">
    <location>
        <begin position="726"/>
        <end position="760"/>
    </location>
</feature>
<feature type="repeat" description="PPR" evidence="2">
    <location>
        <begin position="322"/>
        <end position="356"/>
    </location>
</feature>
<feature type="repeat" description="PPR" evidence="2">
    <location>
        <begin position="524"/>
        <end position="558"/>
    </location>
</feature>
<accession>A0A8T2TER4</accession>
<dbReference type="Proteomes" id="UP000825935">
    <property type="component" value="Chromosome 13"/>
</dbReference>
<protein>
    <recommendedName>
        <fullName evidence="5">Pentatricopeptide repeat-containing protein</fullName>
    </recommendedName>
</protein>
<dbReference type="GO" id="GO:0009451">
    <property type="term" value="P:RNA modification"/>
    <property type="evidence" value="ECO:0007669"/>
    <property type="project" value="InterPro"/>
</dbReference>
<dbReference type="NCBIfam" id="TIGR00756">
    <property type="entry name" value="PPR"/>
    <property type="match status" value="4"/>
</dbReference>
<keyword evidence="4" id="KW-1185">Reference proteome</keyword>
<keyword evidence="1" id="KW-0677">Repeat</keyword>
<dbReference type="InterPro" id="IPR011990">
    <property type="entry name" value="TPR-like_helical_dom_sf"/>
</dbReference>
<proteinExistence type="predicted"/>
<dbReference type="FunFam" id="1.25.40.10:FF:000343">
    <property type="entry name" value="Pentatricopeptide repeat-containing protein At3g58590"/>
    <property type="match status" value="1"/>
</dbReference>
<dbReference type="PANTHER" id="PTHR24015">
    <property type="entry name" value="OS07G0578800 PROTEIN-RELATED"/>
    <property type="match status" value="1"/>
</dbReference>
<dbReference type="Pfam" id="PF01535">
    <property type="entry name" value="PPR"/>
    <property type="match status" value="4"/>
</dbReference>
<dbReference type="PROSITE" id="PS51375">
    <property type="entry name" value="PPR"/>
    <property type="match status" value="8"/>
</dbReference>
<evidence type="ECO:0000256" key="2">
    <source>
        <dbReference type="PROSITE-ProRule" id="PRU00708"/>
    </source>
</evidence>
<dbReference type="Pfam" id="PF13041">
    <property type="entry name" value="PPR_2"/>
    <property type="match status" value="4"/>
</dbReference>
<evidence type="ECO:0000313" key="4">
    <source>
        <dbReference type="Proteomes" id="UP000825935"/>
    </source>
</evidence>
<dbReference type="EMBL" id="CM035418">
    <property type="protein sequence ID" value="KAH7421801.1"/>
    <property type="molecule type" value="Genomic_DNA"/>
</dbReference>
<dbReference type="GO" id="GO:0048731">
    <property type="term" value="P:system development"/>
    <property type="evidence" value="ECO:0007669"/>
    <property type="project" value="UniProtKB-ARBA"/>
</dbReference>
<feature type="repeat" description="PPR" evidence="2">
    <location>
        <begin position="120"/>
        <end position="154"/>
    </location>
</feature>
<sequence length="888" mass="99155">MTHSAQFVSGYFTSGFRDRFKILRGITHAVNAKSGYGCFNGVHTIDTKDIREELHSLYALLLRHHAESRALSMGMAVHHQLIRSNHDADSFLCNLLVQMYGKCGALDEANCVLARIPQRDVFTWTFIISAYSRASKGCDSQQLFSQMLHEAVLPSSFTLVEFLCACGKHNLLVEGKRLHSTIMVAPEIPEIVLENALLNFYGKSSDLGSAMAVFYRMEGRDVVSWNTMLTAYNQHEDEYGCWQFFQIMLQHGVLPNKVTYTCLCDACISKQGFTSSRRCHSYIIGSGFMEDVDVVNTLICMYIRCGVFNDALLIFHGLSELNVVTWTTLITGYVQQGIYKKAIGLVQQMLIEGVLPNHVTYLSLISACSSDGNSKIGMCTHARLKSMGIELNLSIGNALINLYGKCGQMKRARILFDDMPMHDEVSWNSLIAAYSLQEQHKEVLDIFIEMGQARGKWDRITIITILQSCASELDLDAGRLLHYCIYQCSIVLDTAIASALVAMYVKCGTLEDAKAVFDKVVNHTVVLWTALISAYGQHGQNYQTTQMFDQMKLEGIIPDHLVISTVLLSFTGKLQLLEGKRIEAAFLGNSVRSEPVFNNSLLFMYSKCGTLKEAEHTFKKLTSRNVVAWNIIITAFVQRGQPKQAFSFFSNMLADGVAPNMSIYSSLLNACAALTALAEGKWIHEMLLRSGITPDIILGAALVNLYGKCGSIEDANRIFERLPKRNLATWNSILAAHCQKGDVECARHIFKQMQDEGIRPDGITFLTIISSLSHAGMVDEALYVFFSMDQDYGVAPTVKHYNCLIDLFGRAGCLEKVEHMFSLESYTPDMKSWMTVLSACKVHEDVERGEHIVKNLSDMEINDEASKVLMSNIYAAAGRFDSATLMRD</sequence>
<dbReference type="InterPro" id="IPR002885">
    <property type="entry name" value="PPR_rpt"/>
</dbReference>
<organism evidence="3 4">
    <name type="scientific">Ceratopteris richardii</name>
    <name type="common">Triangle waterfern</name>
    <dbReference type="NCBI Taxonomy" id="49495"/>
    <lineage>
        <taxon>Eukaryota</taxon>
        <taxon>Viridiplantae</taxon>
        <taxon>Streptophyta</taxon>
        <taxon>Embryophyta</taxon>
        <taxon>Tracheophyta</taxon>
        <taxon>Polypodiopsida</taxon>
        <taxon>Polypodiidae</taxon>
        <taxon>Polypodiales</taxon>
        <taxon>Pteridineae</taxon>
        <taxon>Pteridaceae</taxon>
        <taxon>Parkerioideae</taxon>
        <taxon>Ceratopteris</taxon>
    </lineage>
</organism>
<dbReference type="GO" id="GO:0003723">
    <property type="term" value="F:RNA binding"/>
    <property type="evidence" value="ECO:0007669"/>
    <property type="project" value="InterPro"/>
</dbReference>
<name>A0A8T2TER4_CERRI</name>
<evidence type="ECO:0000313" key="3">
    <source>
        <dbReference type="EMBL" id="KAH7421801.1"/>
    </source>
</evidence>
<feature type="repeat" description="PPR" evidence="2">
    <location>
        <begin position="221"/>
        <end position="255"/>
    </location>
</feature>
<dbReference type="OrthoDB" id="185373at2759"/>
<feature type="repeat" description="PPR" evidence="2">
    <location>
        <begin position="660"/>
        <end position="694"/>
    </location>
</feature>
<comment type="caution">
    <text evidence="3">The sequence shown here is derived from an EMBL/GenBank/DDBJ whole genome shotgun (WGS) entry which is preliminary data.</text>
</comment>
<dbReference type="FunFam" id="1.25.40.10:FF:000158">
    <property type="entry name" value="pentatricopeptide repeat-containing protein At2g33680"/>
    <property type="match status" value="1"/>
</dbReference>
<dbReference type="Pfam" id="PF20431">
    <property type="entry name" value="E_motif"/>
    <property type="match status" value="1"/>
</dbReference>
<dbReference type="Gene3D" id="1.25.40.10">
    <property type="entry name" value="Tetratricopeptide repeat domain"/>
    <property type="match status" value="7"/>
</dbReference>
<gene>
    <name evidence="3" type="ORF">KP509_13G076400</name>
</gene>
<feature type="repeat" description="PPR" evidence="2">
    <location>
        <begin position="625"/>
        <end position="659"/>
    </location>
</feature>
<feature type="repeat" description="PPR" evidence="2">
    <location>
        <begin position="761"/>
        <end position="796"/>
    </location>
</feature>
<reference evidence="3" key="1">
    <citation type="submission" date="2021-08" db="EMBL/GenBank/DDBJ databases">
        <title>WGS assembly of Ceratopteris richardii.</title>
        <authorList>
            <person name="Marchant D.B."/>
            <person name="Chen G."/>
            <person name="Jenkins J."/>
            <person name="Shu S."/>
            <person name="Leebens-Mack J."/>
            <person name="Grimwood J."/>
            <person name="Schmutz J."/>
            <person name="Soltis P."/>
            <person name="Soltis D."/>
            <person name="Chen Z.-H."/>
        </authorList>
    </citation>
    <scope>NUCLEOTIDE SEQUENCE</scope>
    <source>
        <strain evidence="3">Whitten #5841</strain>
        <tissue evidence="3">Leaf</tissue>
    </source>
</reference>
<dbReference type="InterPro" id="IPR046848">
    <property type="entry name" value="E_motif"/>
</dbReference>
<dbReference type="AlphaFoldDB" id="A0A8T2TER4"/>
<evidence type="ECO:0008006" key="5">
    <source>
        <dbReference type="Google" id="ProtNLM"/>
    </source>
</evidence>